<dbReference type="PANTHER" id="PTHR12452">
    <property type="entry name" value="42-9-9 PROTEIN-RELATED"/>
    <property type="match status" value="1"/>
</dbReference>
<evidence type="ECO:0000259" key="2">
    <source>
        <dbReference type="Pfam" id="PF06110"/>
    </source>
</evidence>
<accession>A0A286UR94</accession>
<dbReference type="SUPFAM" id="SSF52833">
    <property type="entry name" value="Thioredoxin-like"/>
    <property type="match status" value="1"/>
</dbReference>
<dbReference type="OrthoDB" id="78947at2759"/>
<protein>
    <recommendedName>
        <fullName evidence="2">Thioredoxin domain-containing protein</fullName>
    </recommendedName>
</protein>
<dbReference type="Gene3D" id="3.40.30.10">
    <property type="entry name" value="Glutaredoxin"/>
    <property type="match status" value="1"/>
</dbReference>
<sequence length="115" mass="12966">MPLITSSDPTDTLSVKNSDADYLIFYSSVDASNRMWCPDCRRVEDFVRSSFEADDAPKALIVYVGQREAWKGRADNPYRGTPWNVNSVPTIIKKEGARLVDDEITEDSLKSFIKA</sequence>
<evidence type="ECO:0000256" key="1">
    <source>
        <dbReference type="ARBA" id="ARBA00008987"/>
    </source>
</evidence>
<comment type="similarity">
    <text evidence="1">Belongs to the thioredoxin family.</text>
</comment>
<keyword evidence="4" id="KW-1185">Reference proteome</keyword>
<dbReference type="InterPro" id="IPR045108">
    <property type="entry name" value="TXNDC17-like"/>
</dbReference>
<evidence type="ECO:0000313" key="3">
    <source>
        <dbReference type="EMBL" id="PAV22077.1"/>
    </source>
</evidence>
<proteinExistence type="inferred from homology"/>
<gene>
    <name evidence="3" type="ORF">PNOK_0203400</name>
</gene>
<organism evidence="3 4">
    <name type="scientific">Pyrrhoderma noxium</name>
    <dbReference type="NCBI Taxonomy" id="2282107"/>
    <lineage>
        <taxon>Eukaryota</taxon>
        <taxon>Fungi</taxon>
        <taxon>Dikarya</taxon>
        <taxon>Basidiomycota</taxon>
        <taxon>Agaricomycotina</taxon>
        <taxon>Agaricomycetes</taxon>
        <taxon>Hymenochaetales</taxon>
        <taxon>Hymenochaetaceae</taxon>
        <taxon>Pyrrhoderma</taxon>
    </lineage>
</organism>
<dbReference type="InterPro" id="IPR036249">
    <property type="entry name" value="Thioredoxin-like_sf"/>
</dbReference>
<feature type="domain" description="Thioredoxin" evidence="2">
    <location>
        <begin position="16"/>
        <end position="109"/>
    </location>
</feature>
<dbReference type="GO" id="GO:0005829">
    <property type="term" value="C:cytosol"/>
    <property type="evidence" value="ECO:0007669"/>
    <property type="project" value="TreeGrafter"/>
</dbReference>
<name>A0A286UR94_9AGAM</name>
<dbReference type="AlphaFoldDB" id="A0A286UR94"/>
<dbReference type="PANTHER" id="PTHR12452:SF0">
    <property type="entry name" value="THIOREDOXIN DOMAIN-CONTAINING PROTEIN 17"/>
    <property type="match status" value="1"/>
</dbReference>
<dbReference type="InterPro" id="IPR010357">
    <property type="entry name" value="TXNDC17_dom"/>
</dbReference>
<dbReference type="STRING" id="2282107.A0A286UR94"/>
<dbReference type="Pfam" id="PF06110">
    <property type="entry name" value="TXD17-like_Trx"/>
    <property type="match status" value="1"/>
</dbReference>
<comment type="caution">
    <text evidence="3">The sequence shown here is derived from an EMBL/GenBank/DDBJ whole genome shotgun (WGS) entry which is preliminary data.</text>
</comment>
<evidence type="ECO:0000313" key="4">
    <source>
        <dbReference type="Proteomes" id="UP000217199"/>
    </source>
</evidence>
<dbReference type="Proteomes" id="UP000217199">
    <property type="component" value="Unassembled WGS sequence"/>
</dbReference>
<reference evidence="3 4" key="1">
    <citation type="journal article" date="2017" name="Mol. Ecol.">
        <title>Comparative and population genomic landscape of Phellinus noxius: A hypervariable fungus causing root rot in trees.</title>
        <authorList>
            <person name="Chung C.L."/>
            <person name="Lee T.J."/>
            <person name="Akiba M."/>
            <person name="Lee H.H."/>
            <person name="Kuo T.H."/>
            <person name="Liu D."/>
            <person name="Ke H.M."/>
            <person name="Yokoi T."/>
            <person name="Roa M.B."/>
            <person name="Lu M.J."/>
            <person name="Chang Y.Y."/>
            <person name="Ann P.J."/>
            <person name="Tsai J.N."/>
            <person name="Chen C.Y."/>
            <person name="Tzean S.S."/>
            <person name="Ota Y."/>
            <person name="Hattori T."/>
            <person name="Sahashi N."/>
            <person name="Liou R.F."/>
            <person name="Kikuchi T."/>
            <person name="Tsai I.J."/>
        </authorList>
    </citation>
    <scope>NUCLEOTIDE SEQUENCE [LARGE SCALE GENOMIC DNA]</scope>
    <source>
        <strain evidence="3 4">FFPRI411160</strain>
    </source>
</reference>
<dbReference type="GO" id="GO:0047134">
    <property type="term" value="F:protein-disulfide reductase [NAD(P)H] activity"/>
    <property type="evidence" value="ECO:0007669"/>
    <property type="project" value="InterPro"/>
</dbReference>
<dbReference type="EMBL" id="NBII01000002">
    <property type="protein sequence ID" value="PAV22077.1"/>
    <property type="molecule type" value="Genomic_DNA"/>
</dbReference>
<dbReference type="InParanoid" id="A0A286UR94"/>